<dbReference type="STRING" id="246199.CUS_4354"/>
<dbReference type="Proteomes" id="UP000004259">
    <property type="component" value="Unassembled WGS sequence"/>
</dbReference>
<evidence type="ECO:0000256" key="1">
    <source>
        <dbReference type="ARBA" id="ARBA00009913"/>
    </source>
</evidence>
<keyword evidence="2" id="KW-0229">DNA integration</keyword>
<dbReference type="CDD" id="cd03768">
    <property type="entry name" value="SR_ResInv"/>
    <property type="match status" value="1"/>
</dbReference>
<evidence type="ECO:0000256" key="5">
    <source>
        <dbReference type="PIRSR" id="PIRSR606118-50"/>
    </source>
</evidence>
<dbReference type="Pfam" id="PF00239">
    <property type="entry name" value="Resolvase"/>
    <property type="match status" value="1"/>
</dbReference>
<gene>
    <name evidence="8" type="ORF">CUS_4354</name>
</gene>
<dbReference type="RefSeq" id="WP_002851082.1">
    <property type="nucleotide sequence ID" value="NZ_ADKM02000096.1"/>
</dbReference>
<protein>
    <submittedName>
        <fullName evidence="8">Resolvase, N-terminal domain protein</fullName>
    </submittedName>
</protein>
<dbReference type="InterPro" id="IPR006119">
    <property type="entry name" value="Resolv_N"/>
</dbReference>
<dbReference type="PROSITE" id="PS00397">
    <property type="entry name" value="RECOMBINASES_1"/>
    <property type="match status" value="1"/>
</dbReference>
<feature type="non-terminal residue" evidence="8">
    <location>
        <position position="87"/>
    </location>
</feature>
<dbReference type="GO" id="GO:0003677">
    <property type="term" value="F:DNA binding"/>
    <property type="evidence" value="ECO:0007669"/>
    <property type="project" value="UniProtKB-KW"/>
</dbReference>
<evidence type="ECO:0000313" key="9">
    <source>
        <dbReference type="Proteomes" id="UP000004259"/>
    </source>
</evidence>
<dbReference type="InterPro" id="IPR006118">
    <property type="entry name" value="Recombinase_CS"/>
</dbReference>
<dbReference type="Gene3D" id="3.40.50.1390">
    <property type="entry name" value="Resolvase, N-terminal catalytic domain"/>
    <property type="match status" value="1"/>
</dbReference>
<dbReference type="SMART" id="SM00857">
    <property type="entry name" value="Resolvase"/>
    <property type="match status" value="1"/>
</dbReference>
<evidence type="ECO:0000256" key="4">
    <source>
        <dbReference type="ARBA" id="ARBA00023172"/>
    </source>
</evidence>
<dbReference type="PANTHER" id="PTHR30461">
    <property type="entry name" value="DNA-INVERTASE FROM LAMBDOID PROPHAGE"/>
    <property type="match status" value="1"/>
</dbReference>
<feature type="domain" description="Resolvase/invertase-type recombinase catalytic" evidence="7">
    <location>
        <begin position="2"/>
        <end position="87"/>
    </location>
</feature>
<dbReference type="AlphaFoldDB" id="E9SEF7"/>
<reference evidence="8 9" key="1">
    <citation type="submission" date="2011-02" db="EMBL/GenBank/DDBJ databases">
        <authorList>
            <person name="Nelson K.E."/>
            <person name="Sutton G."/>
            <person name="Torralba M."/>
            <person name="Durkin S."/>
            <person name="Harkins D."/>
            <person name="Montgomery R."/>
            <person name="Ziemer C."/>
            <person name="Klaassens E."/>
            <person name="Ocuiv P."/>
            <person name="Morrison M."/>
        </authorList>
    </citation>
    <scope>NUCLEOTIDE SEQUENCE [LARGE SCALE GENOMIC DNA]</scope>
    <source>
        <strain evidence="8 9">8</strain>
    </source>
</reference>
<evidence type="ECO:0000313" key="8">
    <source>
        <dbReference type="EMBL" id="EGC02329.1"/>
    </source>
</evidence>
<evidence type="ECO:0000259" key="7">
    <source>
        <dbReference type="PROSITE" id="PS51736"/>
    </source>
</evidence>
<comment type="caution">
    <text evidence="8">The sequence shown here is derived from an EMBL/GenBank/DDBJ whole genome shotgun (WGS) entry which is preliminary data.</text>
</comment>
<keyword evidence="3" id="KW-0238">DNA-binding</keyword>
<sequence>MSRIGYIRVSTEHQETARQQEIMDSYQVDRTFSEKISGANKDRPQLKAMLDYVREGDTLYIESISRLGRSTKDLLNIIDTLTDKGVT</sequence>
<evidence type="ECO:0000256" key="3">
    <source>
        <dbReference type="ARBA" id="ARBA00023125"/>
    </source>
</evidence>
<dbReference type="InterPro" id="IPR050639">
    <property type="entry name" value="SSR_resolvase"/>
</dbReference>
<dbReference type="GO" id="GO:0015074">
    <property type="term" value="P:DNA integration"/>
    <property type="evidence" value="ECO:0007669"/>
    <property type="project" value="UniProtKB-KW"/>
</dbReference>
<dbReference type="GO" id="GO:0000150">
    <property type="term" value="F:DNA strand exchange activity"/>
    <property type="evidence" value="ECO:0007669"/>
    <property type="project" value="InterPro"/>
</dbReference>
<dbReference type="EMBL" id="ADKM02000096">
    <property type="protein sequence ID" value="EGC02329.1"/>
    <property type="molecule type" value="Genomic_DNA"/>
</dbReference>
<proteinExistence type="inferred from homology"/>
<comment type="similarity">
    <text evidence="1">Belongs to the site-specific recombinase resolvase family.</text>
</comment>
<dbReference type="SUPFAM" id="SSF53041">
    <property type="entry name" value="Resolvase-like"/>
    <property type="match status" value="1"/>
</dbReference>
<organism evidence="8 9">
    <name type="scientific">Ruminococcus albus 8</name>
    <dbReference type="NCBI Taxonomy" id="246199"/>
    <lineage>
        <taxon>Bacteria</taxon>
        <taxon>Bacillati</taxon>
        <taxon>Bacillota</taxon>
        <taxon>Clostridia</taxon>
        <taxon>Eubacteriales</taxon>
        <taxon>Oscillospiraceae</taxon>
        <taxon>Ruminococcus</taxon>
    </lineage>
</organism>
<feature type="active site" description="O-(5'-phospho-DNA)-serine intermediate" evidence="5 6">
    <location>
        <position position="10"/>
    </location>
</feature>
<evidence type="ECO:0000256" key="2">
    <source>
        <dbReference type="ARBA" id="ARBA00022908"/>
    </source>
</evidence>
<dbReference type="PANTHER" id="PTHR30461:SF26">
    <property type="entry name" value="RESOLVASE HOMOLOG YNEB"/>
    <property type="match status" value="1"/>
</dbReference>
<dbReference type="PROSITE" id="PS51736">
    <property type="entry name" value="RECOMBINASES_3"/>
    <property type="match status" value="1"/>
</dbReference>
<dbReference type="InterPro" id="IPR036162">
    <property type="entry name" value="Resolvase-like_N_sf"/>
</dbReference>
<keyword evidence="9" id="KW-1185">Reference proteome</keyword>
<name>E9SEF7_RUMAL</name>
<dbReference type="eggNOG" id="COG1961">
    <property type="taxonomic scope" value="Bacteria"/>
</dbReference>
<accession>E9SEF7</accession>
<evidence type="ECO:0000256" key="6">
    <source>
        <dbReference type="PROSITE-ProRule" id="PRU10137"/>
    </source>
</evidence>
<keyword evidence="4" id="KW-0233">DNA recombination</keyword>